<dbReference type="PIRSF" id="PIRSF000521">
    <property type="entry name" value="Transaminase_4ab_Lys_Orn"/>
    <property type="match status" value="1"/>
</dbReference>
<evidence type="ECO:0000256" key="10">
    <source>
        <dbReference type="ARBA" id="ARBA00049111"/>
    </source>
</evidence>
<dbReference type="Pfam" id="PF00202">
    <property type="entry name" value="Aminotran_3"/>
    <property type="match status" value="1"/>
</dbReference>
<proteinExistence type="inferred from homology"/>
<comment type="similarity">
    <text evidence="4 11">Belongs to the class-III pyridoxal-phosphate-dependent aminotransferase family.</text>
</comment>
<dbReference type="EC" id="2.6.1.76" evidence="5 12"/>
<protein>
    <recommendedName>
        <fullName evidence="6 12">Diaminobutyrate--2-oxoglutarate transaminase</fullName>
        <ecNumber evidence="5 12">2.6.1.76</ecNumber>
    </recommendedName>
    <alternativeName>
        <fullName evidence="12">DABA aminotransferase</fullName>
    </alternativeName>
</protein>
<evidence type="ECO:0000313" key="13">
    <source>
        <dbReference type="EMBL" id="GAA2028235.1"/>
    </source>
</evidence>
<dbReference type="InterPro" id="IPR005814">
    <property type="entry name" value="Aminotrans_3"/>
</dbReference>
<dbReference type="InterPro" id="IPR015422">
    <property type="entry name" value="PyrdxlP-dep_Trfase_small"/>
</dbReference>
<accession>A0ABP5FMA3</accession>
<evidence type="ECO:0000256" key="6">
    <source>
        <dbReference type="ARBA" id="ARBA00014798"/>
    </source>
</evidence>
<dbReference type="InterPro" id="IPR015424">
    <property type="entry name" value="PyrdxlP-dep_Trfase"/>
</dbReference>
<evidence type="ECO:0000256" key="1">
    <source>
        <dbReference type="ARBA" id="ARBA00001933"/>
    </source>
</evidence>
<evidence type="ECO:0000256" key="2">
    <source>
        <dbReference type="ARBA" id="ARBA00002189"/>
    </source>
</evidence>
<dbReference type="EMBL" id="BAAAMN010000008">
    <property type="protein sequence ID" value="GAA2028235.1"/>
    <property type="molecule type" value="Genomic_DNA"/>
</dbReference>
<dbReference type="SUPFAM" id="SSF53383">
    <property type="entry name" value="PLP-dependent transferases"/>
    <property type="match status" value="1"/>
</dbReference>
<dbReference type="RefSeq" id="WP_343956018.1">
    <property type="nucleotide sequence ID" value="NZ_BAAAMN010000008.1"/>
</dbReference>
<comment type="cofactor">
    <cofactor evidence="1 12">
        <name>pyridoxal 5'-phosphate</name>
        <dbReference type="ChEBI" id="CHEBI:597326"/>
    </cofactor>
</comment>
<dbReference type="PANTHER" id="PTHR43552">
    <property type="entry name" value="DIAMINOBUTYRATE--2-OXOGLUTARATE AMINOTRANSFERASE"/>
    <property type="match status" value="1"/>
</dbReference>
<evidence type="ECO:0000256" key="5">
    <source>
        <dbReference type="ARBA" id="ARBA00013155"/>
    </source>
</evidence>
<evidence type="ECO:0000256" key="9">
    <source>
        <dbReference type="ARBA" id="ARBA00022898"/>
    </source>
</evidence>
<evidence type="ECO:0000256" key="7">
    <source>
        <dbReference type="ARBA" id="ARBA00022576"/>
    </source>
</evidence>
<keyword evidence="8 12" id="KW-0808">Transferase</keyword>
<name>A0ABP5FMA3_9MICC</name>
<comment type="caution">
    <text evidence="13">The sequence shown here is derived from an EMBL/GenBank/DDBJ whole genome shotgun (WGS) entry which is preliminary data.</text>
</comment>
<dbReference type="NCBIfam" id="TIGR02407">
    <property type="entry name" value="ectoine_ectB"/>
    <property type="match status" value="1"/>
</dbReference>
<keyword evidence="9 11" id="KW-0663">Pyridoxal phosphate</keyword>
<dbReference type="PROSITE" id="PS00600">
    <property type="entry name" value="AA_TRANSFER_CLASS_3"/>
    <property type="match status" value="1"/>
</dbReference>
<gene>
    <name evidence="13" type="primary">ectB</name>
    <name evidence="13" type="ORF">GCM10009720_05040</name>
</gene>
<dbReference type="NCBIfam" id="NF006733">
    <property type="entry name" value="PRK09264.1"/>
    <property type="match status" value="1"/>
</dbReference>
<organism evidence="13 14">
    <name type="scientific">Yaniella flava</name>
    <dbReference type="NCBI Taxonomy" id="287930"/>
    <lineage>
        <taxon>Bacteria</taxon>
        <taxon>Bacillati</taxon>
        <taxon>Actinomycetota</taxon>
        <taxon>Actinomycetes</taxon>
        <taxon>Micrococcales</taxon>
        <taxon>Micrococcaceae</taxon>
        <taxon>Yaniella</taxon>
    </lineage>
</organism>
<dbReference type="PANTHER" id="PTHR43552:SF2">
    <property type="entry name" value="DIAMINOBUTYRATE--2-OXOGLUTARATE TRANSAMINASE"/>
    <property type="match status" value="1"/>
</dbReference>
<evidence type="ECO:0000313" key="14">
    <source>
        <dbReference type="Proteomes" id="UP001501461"/>
    </source>
</evidence>
<dbReference type="InterPro" id="IPR012773">
    <property type="entry name" value="Ectoine_EctB"/>
</dbReference>
<dbReference type="Gene3D" id="3.40.640.10">
    <property type="entry name" value="Type I PLP-dependent aspartate aminotransferase-like (Major domain)"/>
    <property type="match status" value="1"/>
</dbReference>
<evidence type="ECO:0000256" key="11">
    <source>
        <dbReference type="RuleBase" id="RU003560"/>
    </source>
</evidence>
<comment type="function">
    <text evidence="2 12">Catalyzes reversively the conversion of L-aspartate beta-semialdehyde (ASA) to L-2,4-diaminobutyrate (DABA) by transamination with L-glutamate.</text>
</comment>
<comment type="pathway">
    <text evidence="3 12">Amine and polyamine biosynthesis; ectoine biosynthesis; L-ectoine from L-aspartate 4-semialdehyde: step 1/3.</text>
</comment>
<evidence type="ECO:0000256" key="4">
    <source>
        <dbReference type="ARBA" id="ARBA00008954"/>
    </source>
</evidence>
<dbReference type="CDD" id="cd00610">
    <property type="entry name" value="OAT_like"/>
    <property type="match status" value="1"/>
</dbReference>
<dbReference type="Gene3D" id="3.90.1150.10">
    <property type="entry name" value="Aspartate Aminotransferase, domain 1"/>
    <property type="match status" value="1"/>
</dbReference>
<dbReference type="NCBIfam" id="TIGR00709">
    <property type="entry name" value="dat"/>
    <property type="match status" value="1"/>
</dbReference>
<keyword evidence="14" id="KW-1185">Reference proteome</keyword>
<evidence type="ECO:0000256" key="8">
    <source>
        <dbReference type="ARBA" id="ARBA00022679"/>
    </source>
</evidence>
<sequence>MDTEIFNTTESEVRSYSRGWPTVFTKASGSVMTDEQGKDYVDFFAGAGALNYGHNNPELRSELVEYLTSDALVHSLDMMTPSKREFLQTFKDVILEPRGLDYKVMFPGPTGTNTVEAALKLARKVTGRQHILSFTNAFHGMTLGSLSVTGNSMKRKGAGMTLTNSSKIPYDDYFDGETPDFLWLERVLEDSGSGVDKPAAIIVETVQGEGGLNAARAEWLQELRNLTARHDILLIVDDVQAGCGRTGSFFSFEEAGITPDIVCVSKSISGYGLPMALTLFKPELDVWAPGEHNGTFRGSNPGFVTATAALRRYWADDSFQKGHLTQVIDTVQDALTKIAIEVEGTSVKGRGLLTGLYFSDFDAAGKIAKKAFEKGLLVETSGPEDEVLKLMPAMTIELDVLERGLKILADCVSEVTGQDITLVLGETVNA</sequence>
<comment type="catalytic activity">
    <reaction evidence="10 12">
        <text>L-2,4-diaminobutanoate + 2-oxoglutarate = L-aspartate 4-semialdehyde + L-glutamate</text>
        <dbReference type="Rhea" id="RHEA:11160"/>
        <dbReference type="ChEBI" id="CHEBI:16810"/>
        <dbReference type="ChEBI" id="CHEBI:29985"/>
        <dbReference type="ChEBI" id="CHEBI:58761"/>
        <dbReference type="ChEBI" id="CHEBI:537519"/>
        <dbReference type="EC" id="2.6.1.76"/>
    </reaction>
</comment>
<dbReference type="InterPro" id="IPR004637">
    <property type="entry name" value="Dat"/>
</dbReference>
<reference evidence="14" key="1">
    <citation type="journal article" date="2019" name="Int. J. Syst. Evol. Microbiol.">
        <title>The Global Catalogue of Microorganisms (GCM) 10K type strain sequencing project: providing services to taxonomists for standard genome sequencing and annotation.</title>
        <authorList>
            <consortium name="The Broad Institute Genomics Platform"/>
            <consortium name="The Broad Institute Genome Sequencing Center for Infectious Disease"/>
            <person name="Wu L."/>
            <person name="Ma J."/>
        </authorList>
    </citation>
    <scope>NUCLEOTIDE SEQUENCE [LARGE SCALE GENOMIC DNA]</scope>
    <source>
        <strain evidence="14">JCM 13595</strain>
    </source>
</reference>
<evidence type="ECO:0000256" key="3">
    <source>
        <dbReference type="ARBA" id="ARBA00004946"/>
    </source>
</evidence>
<evidence type="ECO:0000256" key="12">
    <source>
        <dbReference type="RuleBase" id="RU365034"/>
    </source>
</evidence>
<dbReference type="InterPro" id="IPR049704">
    <property type="entry name" value="Aminotrans_3_PPA_site"/>
</dbReference>
<keyword evidence="7 12" id="KW-0032">Aminotransferase</keyword>
<dbReference type="InterPro" id="IPR015421">
    <property type="entry name" value="PyrdxlP-dep_Trfase_major"/>
</dbReference>
<dbReference type="Proteomes" id="UP001501461">
    <property type="component" value="Unassembled WGS sequence"/>
</dbReference>